<comment type="caution">
    <text evidence="1">The sequence shown here is derived from an EMBL/GenBank/DDBJ whole genome shotgun (WGS) entry which is preliminary data.</text>
</comment>
<proteinExistence type="predicted"/>
<accession>A0A5B7GJ59</accession>
<reference evidence="1 2" key="1">
    <citation type="submission" date="2019-05" db="EMBL/GenBank/DDBJ databases">
        <title>Another draft genome of Portunus trituberculatus and its Hox gene families provides insights of decapod evolution.</title>
        <authorList>
            <person name="Jeong J.-H."/>
            <person name="Song I."/>
            <person name="Kim S."/>
            <person name="Choi T."/>
            <person name="Kim D."/>
            <person name="Ryu S."/>
            <person name="Kim W."/>
        </authorList>
    </citation>
    <scope>NUCLEOTIDE SEQUENCE [LARGE SCALE GENOMIC DNA]</scope>
    <source>
        <tissue evidence="1">Muscle</tissue>
    </source>
</reference>
<name>A0A5B7GJ59_PORTR</name>
<dbReference type="EMBL" id="VSRR010016145">
    <property type="protein sequence ID" value="MPC58972.1"/>
    <property type="molecule type" value="Genomic_DNA"/>
</dbReference>
<protein>
    <submittedName>
        <fullName evidence="1">Uncharacterized protein</fullName>
    </submittedName>
</protein>
<organism evidence="1 2">
    <name type="scientific">Portunus trituberculatus</name>
    <name type="common">Swimming crab</name>
    <name type="synonym">Neptunus trituberculatus</name>
    <dbReference type="NCBI Taxonomy" id="210409"/>
    <lineage>
        <taxon>Eukaryota</taxon>
        <taxon>Metazoa</taxon>
        <taxon>Ecdysozoa</taxon>
        <taxon>Arthropoda</taxon>
        <taxon>Crustacea</taxon>
        <taxon>Multicrustacea</taxon>
        <taxon>Malacostraca</taxon>
        <taxon>Eumalacostraca</taxon>
        <taxon>Eucarida</taxon>
        <taxon>Decapoda</taxon>
        <taxon>Pleocyemata</taxon>
        <taxon>Brachyura</taxon>
        <taxon>Eubrachyura</taxon>
        <taxon>Portunoidea</taxon>
        <taxon>Portunidae</taxon>
        <taxon>Portuninae</taxon>
        <taxon>Portunus</taxon>
    </lineage>
</organism>
<gene>
    <name evidence="1" type="ORF">E2C01_052987</name>
</gene>
<dbReference type="AlphaFoldDB" id="A0A5B7GJ59"/>
<evidence type="ECO:0000313" key="2">
    <source>
        <dbReference type="Proteomes" id="UP000324222"/>
    </source>
</evidence>
<evidence type="ECO:0000313" key="1">
    <source>
        <dbReference type="EMBL" id="MPC58972.1"/>
    </source>
</evidence>
<keyword evidence="2" id="KW-1185">Reference proteome</keyword>
<dbReference type="Proteomes" id="UP000324222">
    <property type="component" value="Unassembled WGS sequence"/>
</dbReference>
<sequence length="105" mass="11512">MKQSPHPSAYSGLAFPLLPCSVYKNKFTVYWMIVVWWHPVALSPTQTGSHPCLELPGIRSAVGGKLQPIPSVSASSATNLLLPSHMMESKAERTNLVTFTAYDCH</sequence>